<feature type="region of interest" description="Disordered" evidence="2">
    <location>
        <begin position="255"/>
        <end position="286"/>
    </location>
</feature>
<protein>
    <recommendedName>
        <fullName evidence="3">Cupin-like domain-containing protein</fullName>
    </recommendedName>
</protein>
<accession>A0AAE0H456</accession>
<gene>
    <name evidence="4" type="ORF">CYMTET_3214</name>
</gene>
<feature type="non-terminal residue" evidence="4">
    <location>
        <position position="286"/>
    </location>
</feature>
<sequence length="286" mass="31628">MGKKKGFKTSDLDAVNAYRGCEIRPGGKLDKIPLNASASATSLWSRYVSARKPVAFAYHPQDEEWRATRRWTDEYLIKQAGEARLKVEQRGSEAESFGQGRKVDMPFRDLVQRASRGDGSCYLTTQEVKIQETGLPALHAQPVSSLIGDVPLRPAMLRHLVPHQLNIWMGAAADGASSGLHHDFHDNLYVLLRGRKHFRLYSPGLAPRMYTHGRIAQIHANGLIAYRGQPEVRSDGAQRSLAQAWEQKVAAEAELAAAEQQATHGGETAAEAAAQAERRLEEALDR</sequence>
<dbReference type="SUPFAM" id="SSF51197">
    <property type="entry name" value="Clavaminate synthase-like"/>
    <property type="match status" value="1"/>
</dbReference>
<dbReference type="InterPro" id="IPR014710">
    <property type="entry name" value="RmlC-like_jellyroll"/>
</dbReference>
<evidence type="ECO:0000256" key="1">
    <source>
        <dbReference type="ARBA" id="ARBA00006801"/>
    </source>
</evidence>
<name>A0AAE0H456_9CHLO</name>
<organism evidence="4 5">
    <name type="scientific">Cymbomonas tetramitiformis</name>
    <dbReference type="NCBI Taxonomy" id="36881"/>
    <lineage>
        <taxon>Eukaryota</taxon>
        <taxon>Viridiplantae</taxon>
        <taxon>Chlorophyta</taxon>
        <taxon>Pyramimonadophyceae</taxon>
        <taxon>Pyramimonadales</taxon>
        <taxon>Pyramimonadaceae</taxon>
        <taxon>Cymbomonas</taxon>
    </lineage>
</organism>
<comment type="caution">
    <text evidence="4">The sequence shown here is derived from an EMBL/GenBank/DDBJ whole genome shotgun (WGS) entry which is preliminary data.</text>
</comment>
<reference evidence="4 5" key="1">
    <citation type="journal article" date="2015" name="Genome Biol. Evol.">
        <title>Comparative Genomics of a Bacterivorous Green Alga Reveals Evolutionary Causalities and Consequences of Phago-Mixotrophic Mode of Nutrition.</title>
        <authorList>
            <person name="Burns J.A."/>
            <person name="Paasch A."/>
            <person name="Narechania A."/>
            <person name="Kim E."/>
        </authorList>
    </citation>
    <scope>NUCLEOTIDE SEQUENCE [LARGE SCALE GENOMIC DNA]</scope>
    <source>
        <strain evidence="4 5">PLY_AMNH</strain>
    </source>
</reference>
<dbReference type="PANTHER" id="PTHR12461:SF100">
    <property type="entry name" value="JMJC DOMAIN-CONTAINING PROTEIN 4"/>
    <property type="match status" value="1"/>
</dbReference>
<feature type="domain" description="Cupin-like" evidence="3">
    <location>
        <begin position="42"/>
        <end position="220"/>
    </location>
</feature>
<dbReference type="InterPro" id="IPR041667">
    <property type="entry name" value="Cupin_8"/>
</dbReference>
<proteinExistence type="inferred from homology"/>
<dbReference type="AlphaFoldDB" id="A0AAE0H456"/>
<dbReference type="PANTHER" id="PTHR12461">
    <property type="entry name" value="HYPOXIA-INDUCIBLE FACTOR 1 ALPHA INHIBITOR-RELATED"/>
    <property type="match status" value="1"/>
</dbReference>
<dbReference type="Pfam" id="PF13621">
    <property type="entry name" value="Cupin_8"/>
    <property type="match status" value="1"/>
</dbReference>
<evidence type="ECO:0000256" key="2">
    <source>
        <dbReference type="SAM" id="MobiDB-lite"/>
    </source>
</evidence>
<evidence type="ECO:0000313" key="5">
    <source>
        <dbReference type="Proteomes" id="UP001190700"/>
    </source>
</evidence>
<dbReference type="Gene3D" id="2.60.120.10">
    <property type="entry name" value="Jelly Rolls"/>
    <property type="match status" value="1"/>
</dbReference>
<dbReference type="Proteomes" id="UP001190700">
    <property type="component" value="Unassembled WGS sequence"/>
</dbReference>
<comment type="similarity">
    <text evidence="1">Belongs to the JARID1 histone demethylase family.</text>
</comment>
<feature type="compositionally biased region" description="Basic and acidic residues" evidence="2">
    <location>
        <begin position="276"/>
        <end position="286"/>
    </location>
</feature>
<evidence type="ECO:0000259" key="3">
    <source>
        <dbReference type="Pfam" id="PF13621"/>
    </source>
</evidence>
<keyword evidence="5" id="KW-1185">Reference proteome</keyword>
<feature type="compositionally biased region" description="Low complexity" evidence="2">
    <location>
        <begin position="255"/>
        <end position="275"/>
    </location>
</feature>
<evidence type="ECO:0000313" key="4">
    <source>
        <dbReference type="EMBL" id="KAK3289350.1"/>
    </source>
</evidence>
<dbReference type="EMBL" id="LGRX02000163">
    <property type="protein sequence ID" value="KAK3289350.1"/>
    <property type="molecule type" value="Genomic_DNA"/>
</dbReference>